<keyword evidence="1" id="KW-0677">Repeat</keyword>
<evidence type="ECO:0000313" key="5">
    <source>
        <dbReference type="Proteomes" id="UP001446205"/>
    </source>
</evidence>
<reference evidence="4 5" key="1">
    <citation type="submission" date="2024-04" db="EMBL/GenBank/DDBJ databases">
        <authorList>
            <person name="Abashina T."/>
            <person name="Shaikin A."/>
        </authorList>
    </citation>
    <scope>NUCLEOTIDE SEQUENCE [LARGE SCALE GENOMIC DNA]</scope>
    <source>
        <strain evidence="4 5">AAFK</strain>
    </source>
</reference>
<evidence type="ECO:0000256" key="2">
    <source>
        <dbReference type="ARBA" id="ARBA00024044"/>
    </source>
</evidence>
<feature type="region of interest" description="Disordered" evidence="3">
    <location>
        <begin position="826"/>
        <end position="846"/>
    </location>
</feature>
<dbReference type="EMBL" id="JBBPCO010000007">
    <property type="protein sequence ID" value="MEK8089722.1"/>
    <property type="molecule type" value="Genomic_DNA"/>
</dbReference>
<feature type="compositionally biased region" description="Basic and acidic residues" evidence="3">
    <location>
        <begin position="763"/>
        <end position="779"/>
    </location>
</feature>
<accession>A0ABU9D874</accession>
<protein>
    <submittedName>
        <fullName evidence="4">CsoS2 family carboxysome shell protein</fullName>
    </submittedName>
</protein>
<feature type="compositionally biased region" description="Low complexity" evidence="3">
    <location>
        <begin position="113"/>
        <end position="126"/>
    </location>
</feature>
<sequence length="846" mass="87979">MPEQTALSGRELSRTRRAMLAQSGKSGAAKAVARPTRAAAPKPVESSASSRSVQSPAPVSRETAQTALSGRELSRTRRAMLAQSGKSGAAKAVARPQAPRPVESRAVPAPVEAQPSRNASPAAAAPKVDTALDSLCEIVEQDPSALGDNSNEVRRICRDRRRALATQGKSALPARPGTQARQPDGRSASANRMDANGSGRLTAKERRAEMSRIGRGSAPPARPVRERPKGAAPVKVEVGTTLSGMAVTGTMVERNPQITGGESGTCRNITGTEYIGAEQFDTFCGTRPEPASPRVAVTTTGFGNRVTTNAPVGRSNRMTGDEAGSCRSVTGVEYLGDEHFATFCESKGLTSRPEKVVMGMTARKGLPVSGSDEARPARITGFEHGATQNVTGSQYADAGVSRMTINGPAKVALTHTLAGRPVSGTVVGASVKVTGEEAGLCRNVSGTEYLSTEQFQSICNTRAEPAPAKVGVDKSLGGQRITGNLVDASEKVTGNEPGTNERVTGAQYGSPAMRRNSVEKVAEMRTLAGRAMTGTMVGRDPKLTGDEHGGCQPVTGTEYYGRESFDAYCSGTPAPAAAKVGLSQTGRGLVMSGTMLERSEHVTGNEPGSSLPISGTPYAGQPLAASGAGDYAAMPAATMAGSRMPPRRSRFLAPADMPMPQMPEPVVVEERRPAGFSINSPARYAQEARKRVTGSFHGGSSTITGPSAMADGLVSGTPEFRYRDDMGAQRAVQPAPVLVQPAVAPAQMVAAAAEVPPPSRITGDGREAGTRITGDDWTRSGRVTGTEGRWAQSRNPTLRGEVRNMIPFARANKEVERVEVPPAKVTGASGNSAKGAMITVSGGARG</sequence>
<evidence type="ECO:0000313" key="4">
    <source>
        <dbReference type="EMBL" id="MEK8089722.1"/>
    </source>
</evidence>
<evidence type="ECO:0000256" key="3">
    <source>
        <dbReference type="SAM" id="MobiDB-lite"/>
    </source>
</evidence>
<comment type="caution">
    <text evidence="4">The sequence shown here is derived from an EMBL/GenBank/DDBJ whole genome shotgun (WGS) entry which is preliminary data.</text>
</comment>
<feature type="compositionally biased region" description="Low complexity" evidence="3">
    <location>
        <begin position="28"/>
        <end position="61"/>
    </location>
</feature>
<keyword evidence="5" id="KW-1185">Reference proteome</keyword>
<feature type="compositionally biased region" description="Basic and acidic residues" evidence="3">
    <location>
        <begin position="202"/>
        <end position="212"/>
    </location>
</feature>
<feature type="region of interest" description="Disordered" evidence="3">
    <location>
        <begin position="756"/>
        <end position="788"/>
    </location>
</feature>
<proteinExistence type="inferred from homology"/>
<feature type="region of interest" description="Disordered" evidence="3">
    <location>
        <begin position="164"/>
        <end position="232"/>
    </location>
</feature>
<dbReference type="RefSeq" id="WP_341370780.1">
    <property type="nucleotide sequence ID" value="NZ_JBBPCO010000007.1"/>
</dbReference>
<dbReference type="InterPro" id="IPR006311">
    <property type="entry name" value="TAT_signal"/>
</dbReference>
<organism evidence="4 5">
    <name type="scientific">Thermithiobacillus plumbiphilus</name>
    <dbReference type="NCBI Taxonomy" id="1729899"/>
    <lineage>
        <taxon>Bacteria</taxon>
        <taxon>Pseudomonadati</taxon>
        <taxon>Pseudomonadota</taxon>
        <taxon>Acidithiobacillia</taxon>
        <taxon>Acidithiobacillales</taxon>
        <taxon>Thermithiobacillaceae</taxon>
        <taxon>Thermithiobacillus</taxon>
    </lineage>
</organism>
<gene>
    <name evidence="4" type="ORF">WOB96_08065</name>
</gene>
<feature type="region of interest" description="Disordered" evidence="3">
    <location>
        <begin position="1"/>
        <end position="126"/>
    </location>
</feature>
<evidence type="ECO:0000256" key="1">
    <source>
        <dbReference type="ARBA" id="ARBA00022737"/>
    </source>
</evidence>
<comment type="similarity">
    <text evidence="2">Belongs to the CsoS2 family.</text>
</comment>
<dbReference type="InterPro" id="IPR020990">
    <property type="entry name" value="CSOS2/2B"/>
</dbReference>
<name>A0ABU9D874_9PROT</name>
<dbReference type="PROSITE" id="PS51318">
    <property type="entry name" value="TAT"/>
    <property type="match status" value="1"/>
</dbReference>
<dbReference type="Pfam" id="PF12288">
    <property type="entry name" value="CsoS2_M"/>
    <property type="match status" value="2"/>
</dbReference>
<dbReference type="Proteomes" id="UP001446205">
    <property type="component" value="Unassembled WGS sequence"/>
</dbReference>